<keyword evidence="4" id="KW-0418">Kinase</keyword>
<dbReference type="InterPro" id="IPR000719">
    <property type="entry name" value="Prot_kinase_dom"/>
</dbReference>
<evidence type="ECO:0000313" key="5">
    <source>
        <dbReference type="Proteomes" id="UP001141327"/>
    </source>
</evidence>
<dbReference type="CDD" id="cd14016">
    <property type="entry name" value="STKc_CK1"/>
    <property type="match status" value="1"/>
</dbReference>
<sequence length="380" mass="43902">MEPHDTTASTSHALHDSLSNFTGEGEGDDQDREQSQQGELIISNTYRIDKQNKIASGSFGDIYKGTVVSTGEEFAIKLEKARARQPQLLDNESRIYRILHGGIGIPKVRWFGVEGEYNVMVMEMLGHSLEDVFTRCGRRFPLRTVLMLADQMLSRVEYLHSENYVHRDIKPDNFLIGRGRKEDTIYMIDFGLANQYRDPWTRQHIPYRESKGMTGNVRFASINNHRGIEQSRRDDLEALGYVLIYFLLGELPWQDIHAPNRLEKDRRIGERKIRCPIEALCRGLPPEFGIFLTYARGLGFDTTPDYAYLRTLFRDLFFRQGYMLGHVFGWDTAWRRAIHRRCATGLPIVEVDTLSLRSRESVSIVKPWTLVVQRKACPLL</sequence>
<gene>
    <name evidence="4" type="ORF">PAPYR_11513</name>
</gene>
<organism evidence="4 5">
    <name type="scientific">Paratrimastix pyriformis</name>
    <dbReference type="NCBI Taxonomy" id="342808"/>
    <lineage>
        <taxon>Eukaryota</taxon>
        <taxon>Metamonada</taxon>
        <taxon>Preaxostyla</taxon>
        <taxon>Paratrimastigidae</taxon>
        <taxon>Paratrimastix</taxon>
    </lineage>
</organism>
<evidence type="ECO:0000313" key="4">
    <source>
        <dbReference type="EMBL" id="KAJ4453909.1"/>
    </source>
</evidence>
<proteinExistence type="predicted"/>
<comment type="caution">
    <text evidence="4">The sequence shown here is derived from an EMBL/GenBank/DDBJ whole genome shotgun (WGS) entry which is preliminary data.</text>
</comment>
<accession>A0ABQ8U3J7</accession>
<dbReference type="SUPFAM" id="SSF56112">
    <property type="entry name" value="Protein kinase-like (PK-like)"/>
    <property type="match status" value="1"/>
</dbReference>
<keyword evidence="5" id="KW-1185">Reference proteome</keyword>
<dbReference type="EMBL" id="JAPMOS010000203">
    <property type="protein sequence ID" value="KAJ4453909.1"/>
    <property type="molecule type" value="Genomic_DNA"/>
</dbReference>
<feature type="region of interest" description="Disordered" evidence="2">
    <location>
        <begin position="1"/>
        <end position="36"/>
    </location>
</feature>
<dbReference type="PANTHER" id="PTHR11909">
    <property type="entry name" value="CASEIN KINASE-RELATED"/>
    <property type="match status" value="1"/>
</dbReference>
<dbReference type="Gene3D" id="1.10.510.10">
    <property type="entry name" value="Transferase(Phosphotransferase) domain 1"/>
    <property type="match status" value="1"/>
</dbReference>
<feature type="compositionally biased region" description="Polar residues" evidence="2">
    <location>
        <begin position="1"/>
        <end position="22"/>
    </location>
</feature>
<dbReference type="SMART" id="SM00220">
    <property type="entry name" value="S_TKc"/>
    <property type="match status" value="1"/>
</dbReference>
<dbReference type="GO" id="GO:0016301">
    <property type="term" value="F:kinase activity"/>
    <property type="evidence" value="ECO:0007669"/>
    <property type="project" value="UniProtKB-KW"/>
</dbReference>
<dbReference type="InterPro" id="IPR011009">
    <property type="entry name" value="Kinase-like_dom_sf"/>
</dbReference>
<protein>
    <recommendedName>
        <fullName evidence="1">non-specific serine/threonine protein kinase</fullName>
        <ecNumber evidence="1">2.7.11.1</ecNumber>
    </recommendedName>
</protein>
<dbReference type="PROSITE" id="PS50011">
    <property type="entry name" value="PROTEIN_KINASE_DOM"/>
    <property type="match status" value="1"/>
</dbReference>
<dbReference type="EC" id="2.7.11.1" evidence="1"/>
<keyword evidence="4" id="KW-0808">Transferase</keyword>
<dbReference type="InterPro" id="IPR008271">
    <property type="entry name" value="Ser/Thr_kinase_AS"/>
</dbReference>
<dbReference type="PROSITE" id="PS00108">
    <property type="entry name" value="PROTEIN_KINASE_ST"/>
    <property type="match status" value="1"/>
</dbReference>
<evidence type="ECO:0000256" key="2">
    <source>
        <dbReference type="SAM" id="MobiDB-lite"/>
    </source>
</evidence>
<name>A0ABQ8U3J7_9EUKA</name>
<dbReference type="Pfam" id="PF00069">
    <property type="entry name" value="Pkinase"/>
    <property type="match status" value="1"/>
</dbReference>
<evidence type="ECO:0000259" key="3">
    <source>
        <dbReference type="PROSITE" id="PS50011"/>
    </source>
</evidence>
<evidence type="ECO:0000256" key="1">
    <source>
        <dbReference type="ARBA" id="ARBA00012513"/>
    </source>
</evidence>
<feature type="domain" description="Protein kinase" evidence="3">
    <location>
        <begin position="48"/>
        <end position="380"/>
    </location>
</feature>
<dbReference type="Proteomes" id="UP001141327">
    <property type="component" value="Unassembled WGS sequence"/>
</dbReference>
<reference evidence="4" key="1">
    <citation type="journal article" date="2022" name="bioRxiv">
        <title>Genomics of Preaxostyla Flagellates Illuminates Evolutionary Transitions and the Path Towards Mitochondrial Loss.</title>
        <authorList>
            <person name="Novak L.V.F."/>
            <person name="Treitli S.C."/>
            <person name="Pyrih J."/>
            <person name="Halakuc P."/>
            <person name="Pipaliya S.V."/>
            <person name="Vacek V."/>
            <person name="Brzon O."/>
            <person name="Soukal P."/>
            <person name="Eme L."/>
            <person name="Dacks J.B."/>
            <person name="Karnkowska A."/>
            <person name="Elias M."/>
            <person name="Hampl V."/>
        </authorList>
    </citation>
    <scope>NUCLEOTIDE SEQUENCE</scope>
    <source>
        <strain evidence="4">RCP-MX</strain>
    </source>
</reference>
<dbReference type="InterPro" id="IPR050235">
    <property type="entry name" value="CK1_Ser-Thr_kinase"/>
</dbReference>